<dbReference type="PROSITE" id="PS00138">
    <property type="entry name" value="SUBTILASE_SER"/>
    <property type="match status" value="1"/>
</dbReference>
<dbReference type="InterPro" id="IPR015500">
    <property type="entry name" value="Peptidase_S8_subtilisin-rel"/>
</dbReference>
<dbReference type="PROSITE" id="PS51892">
    <property type="entry name" value="SUBTILASE"/>
    <property type="match status" value="1"/>
</dbReference>
<dbReference type="InterPro" id="IPR000209">
    <property type="entry name" value="Peptidase_S8/S53_dom"/>
</dbReference>
<dbReference type="Pfam" id="PF00082">
    <property type="entry name" value="Peptidase_S8"/>
    <property type="match status" value="1"/>
</dbReference>
<comment type="similarity">
    <text evidence="1 5">Belongs to the peptidase S8 family.</text>
</comment>
<sequence>MLILSGMKDPAVAGTVAPPLRTALATLGPDDDVPVIIKLTGTVNLETINDREKSVRRSKIVTSLRESAAVSQKQLATFLRNNRTKKIRQLWIINGLAVTVPASLVDEIAQFPGVAAVMPDGVTHAPVTSYGAAAEPEWNIAAIHARNIWNLGYTGQGVVVANMDSGVNLDHPDLQGRWRGGTNSWFDPNGEHAVPADVDGHGTQTMGIMVGGDAGGSFIGVAPGARWIAVKIFNDAGDASDSVIHEGFQWLLDPDGDPATNDAPDVVNISWGFKDPTHGCITEFQPDVQALKAAQIALSFSAGNDGPNPATSLSPANYAESFAVGAVDAAHTIAGFSSRGPSACGGIYPNVVAPGVNVLSSGLNTGIPGAEYAVVSGTSFAAPHVAGAMALLLSAVPSLDVSMLEAALMNSATDLGSGGPDNAYGNGLIELSGAYRFLKKDRVAVYRNGLWYADRSGNVQWDGEVIDSLYRFGFADALPVSGDWTGDGVGKLGLYHNGAWTLDTTGSGTLNAGNTTCSFGVGLKGAAPVTGDWKGTGTTKIGVYADGTWYLDLNGNGAWDGTPTDGRYSFGVGLAGAIPATGDWTGTGSTKIGVYADGTWYLDLNGNGAWDGTPTDGRYSFGAGLAGAIPVTGDWTGTGSTKIGVYTDGTWYLDLNGNGAWDATPTDGAHTFGSGLSGAVPVVGRW</sequence>
<dbReference type="InterPro" id="IPR050131">
    <property type="entry name" value="Peptidase_S8_subtilisin-like"/>
</dbReference>
<evidence type="ECO:0000259" key="6">
    <source>
        <dbReference type="Pfam" id="PF00082"/>
    </source>
</evidence>
<evidence type="ECO:0000256" key="2">
    <source>
        <dbReference type="ARBA" id="ARBA00022670"/>
    </source>
</evidence>
<keyword evidence="4 5" id="KW-0720">Serine protease</keyword>
<protein>
    <submittedName>
        <fullName evidence="7">S8 family serine peptidase</fullName>
    </submittedName>
</protein>
<reference evidence="7 8" key="1">
    <citation type="submission" date="2021-05" db="EMBL/GenBank/DDBJ databases">
        <title>The draft genome of Geobacter luticola JCM 17780.</title>
        <authorList>
            <person name="Xu Z."/>
            <person name="Masuda Y."/>
            <person name="Itoh H."/>
            <person name="Senoo K."/>
        </authorList>
    </citation>
    <scope>NUCLEOTIDE SEQUENCE [LARGE SCALE GENOMIC DNA]</scope>
    <source>
        <strain evidence="7 8">JCM 17780</strain>
    </source>
</reference>
<evidence type="ECO:0000256" key="3">
    <source>
        <dbReference type="ARBA" id="ARBA00022801"/>
    </source>
</evidence>
<evidence type="ECO:0000256" key="5">
    <source>
        <dbReference type="PROSITE-ProRule" id="PRU01240"/>
    </source>
</evidence>
<name>A0ABS5SF53_9BACT</name>
<dbReference type="RefSeq" id="WP_214175124.1">
    <property type="nucleotide sequence ID" value="NZ_JAHCVK010000002.1"/>
</dbReference>
<keyword evidence="3 5" id="KW-0378">Hydrolase</keyword>
<dbReference type="InterPro" id="IPR023828">
    <property type="entry name" value="Peptidase_S8_Ser-AS"/>
</dbReference>
<feature type="active site" description="Charge relay system" evidence="5">
    <location>
        <position position="379"/>
    </location>
</feature>
<feature type="active site" description="Charge relay system" evidence="5">
    <location>
        <position position="201"/>
    </location>
</feature>
<dbReference type="PANTHER" id="PTHR43806">
    <property type="entry name" value="PEPTIDASE S8"/>
    <property type="match status" value="1"/>
</dbReference>
<comment type="caution">
    <text evidence="7">The sequence shown here is derived from an EMBL/GenBank/DDBJ whole genome shotgun (WGS) entry which is preliminary data.</text>
</comment>
<dbReference type="PANTHER" id="PTHR43806:SF67">
    <property type="entry name" value="EGF-LIKE DOMAIN-CONTAINING PROTEIN"/>
    <property type="match status" value="1"/>
</dbReference>
<evidence type="ECO:0000256" key="4">
    <source>
        <dbReference type="ARBA" id="ARBA00022825"/>
    </source>
</evidence>
<evidence type="ECO:0000313" key="7">
    <source>
        <dbReference type="EMBL" id="MBT0653144.1"/>
    </source>
</evidence>
<gene>
    <name evidence="7" type="ORF">KI810_08765</name>
</gene>
<dbReference type="Gene3D" id="3.40.50.200">
    <property type="entry name" value="Peptidase S8/S53 domain"/>
    <property type="match status" value="1"/>
</dbReference>
<evidence type="ECO:0000313" key="8">
    <source>
        <dbReference type="Proteomes" id="UP000756860"/>
    </source>
</evidence>
<dbReference type="InterPro" id="IPR036852">
    <property type="entry name" value="Peptidase_S8/S53_dom_sf"/>
</dbReference>
<feature type="active site" description="Charge relay system" evidence="5">
    <location>
        <position position="164"/>
    </location>
</feature>
<organism evidence="7 8">
    <name type="scientific">Geomobilimonas luticola</name>
    <dbReference type="NCBI Taxonomy" id="1114878"/>
    <lineage>
        <taxon>Bacteria</taxon>
        <taxon>Pseudomonadati</taxon>
        <taxon>Thermodesulfobacteriota</taxon>
        <taxon>Desulfuromonadia</taxon>
        <taxon>Geobacterales</taxon>
        <taxon>Geobacteraceae</taxon>
        <taxon>Geomobilimonas</taxon>
    </lineage>
</organism>
<keyword evidence="8" id="KW-1185">Reference proteome</keyword>
<evidence type="ECO:0000256" key="1">
    <source>
        <dbReference type="ARBA" id="ARBA00011073"/>
    </source>
</evidence>
<accession>A0ABS5SF53</accession>
<dbReference type="Proteomes" id="UP000756860">
    <property type="component" value="Unassembled WGS sequence"/>
</dbReference>
<feature type="domain" description="Peptidase S8/S53" evidence="6">
    <location>
        <begin position="155"/>
        <end position="427"/>
    </location>
</feature>
<dbReference type="EMBL" id="JAHCVK010000002">
    <property type="protein sequence ID" value="MBT0653144.1"/>
    <property type="molecule type" value="Genomic_DNA"/>
</dbReference>
<dbReference type="PRINTS" id="PR00723">
    <property type="entry name" value="SUBTILISIN"/>
</dbReference>
<keyword evidence="2 5" id="KW-0645">Protease</keyword>
<dbReference type="SUPFAM" id="SSF52743">
    <property type="entry name" value="Subtilisin-like"/>
    <property type="match status" value="1"/>
</dbReference>
<proteinExistence type="inferred from homology"/>